<evidence type="ECO:0000256" key="1">
    <source>
        <dbReference type="ARBA" id="ARBA00022679"/>
    </source>
</evidence>
<accession>A0A395VVZ4</accession>
<evidence type="ECO:0000313" key="5">
    <source>
        <dbReference type="Proteomes" id="UP000266492"/>
    </source>
</evidence>
<dbReference type="Pfam" id="PF14602">
    <property type="entry name" value="Hexapep_2"/>
    <property type="match status" value="1"/>
</dbReference>
<dbReference type="InterPro" id="IPR051159">
    <property type="entry name" value="Hexapeptide_acetyltransf"/>
</dbReference>
<proteinExistence type="predicted"/>
<dbReference type="InterPro" id="IPR018357">
    <property type="entry name" value="Hexapep_transf_CS"/>
</dbReference>
<reference evidence="4 5" key="1">
    <citation type="submission" date="2018-08" db="EMBL/GenBank/DDBJ databases">
        <title>A genome reference for cultivated species of the human gut microbiota.</title>
        <authorList>
            <person name="Zou Y."/>
            <person name="Xue W."/>
            <person name="Luo G."/>
        </authorList>
    </citation>
    <scope>NUCLEOTIDE SEQUENCE [LARGE SCALE GENOMIC DNA]</scope>
    <source>
        <strain evidence="4 5">AF20-9LB</strain>
    </source>
</reference>
<dbReference type="PANTHER" id="PTHR23416">
    <property type="entry name" value="SIALIC ACID SYNTHASE-RELATED"/>
    <property type="match status" value="1"/>
</dbReference>
<keyword evidence="3" id="KW-0012">Acyltransferase</keyword>
<dbReference type="Gene3D" id="2.160.10.10">
    <property type="entry name" value="Hexapeptide repeat proteins"/>
    <property type="match status" value="1"/>
</dbReference>
<dbReference type="PROSITE" id="PS00101">
    <property type="entry name" value="HEXAPEP_TRANSFERASES"/>
    <property type="match status" value="1"/>
</dbReference>
<keyword evidence="2" id="KW-0677">Repeat</keyword>
<sequence length="152" mass="16835">MSIKHFFEVYSPKRMWWKIWLGLACFPMLPQHRAKLLKMGGVNVSGRALIYGGVGIDTVAPNKIFIGNNVAITAGTRILTHYLDPSRSGRMFRIGEVHIEDDVFIGVNVIICNSVTIGKGAIVGAGSIVTKDIPPYQVWAGNPARYIKDREH</sequence>
<dbReference type="RefSeq" id="WP_118418791.1">
    <property type="nucleotide sequence ID" value="NZ_JAQDLK010000006.1"/>
</dbReference>
<evidence type="ECO:0000313" key="4">
    <source>
        <dbReference type="EMBL" id="RGS83334.1"/>
    </source>
</evidence>
<dbReference type="Proteomes" id="UP000266492">
    <property type="component" value="Unassembled WGS sequence"/>
</dbReference>
<protein>
    <submittedName>
        <fullName evidence="4">Transferase</fullName>
    </submittedName>
</protein>
<evidence type="ECO:0000256" key="2">
    <source>
        <dbReference type="ARBA" id="ARBA00022737"/>
    </source>
</evidence>
<dbReference type="GO" id="GO:0016746">
    <property type="term" value="F:acyltransferase activity"/>
    <property type="evidence" value="ECO:0007669"/>
    <property type="project" value="UniProtKB-KW"/>
</dbReference>
<comment type="caution">
    <text evidence="4">The sequence shown here is derived from an EMBL/GenBank/DDBJ whole genome shotgun (WGS) entry which is preliminary data.</text>
</comment>
<dbReference type="AlphaFoldDB" id="A0A395VVZ4"/>
<dbReference type="EMBL" id="QRVZ01000009">
    <property type="protein sequence ID" value="RGS83334.1"/>
    <property type="molecule type" value="Genomic_DNA"/>
</dbReference>
<dbReference type="InterPro" id="IPR001451">
    <property type="entry name" value="Hexapep"/>
</dbReference>
<dbReference type="SUPFAM" id="SSF51161">
    <property type="entry name" value="Trimeric LpxA-like enzymes"/>
    <property type="match status" value="1"/>
</dbReference>
<name>A0A395VVZ4_BACOV</name>
<organism evidence="4 5">
    <name type="scientific">Bacteroides ovatus</name>
    <dbReference type="NCBI Taxonomy" id="28116"/>
    <lineage>
        <taxon>Bacteria</taxon>
        <taxon>Pseudomonadati</taxon>
        <taxon>Bacteroidota</taxon>
        <taxon>Bacteroidia</taxon>
        <taxon>Bacteroidales</taxon>
        <taxon>Bacteroidaceae</taxon>
        <taxon>Bacteroides</taxon>
    </lineage>
</organism>
<gene>
    <name evidence="4" type="ORF">DWX70_13210</name>
</gene>
<keyword evidence="1 4" id="KW-0808">Transferase</keyword>
<evidence type="ECO:0000256" key="3">
    <source>
        <dbReference type="ARBA" id="ARBA00023315"/>
    </source>
</evidence>
<dbReference type="InterPro" id="IPR011004">
    <property type="entry name" value="Trimer_LpxA-like_sf"/>
</dbReference>